<comment type="caution">
    <text evidence="2">The sequence shown here is derived from an EMBL/GenBank/DDBJ whole genome shotgun (WGS) entry which is preliminary data.</text>
</comment>
<reference evidence="3" key="1">
    <citation type="journal article" date="2019" name="Int. J. Syst. Evol. Microbiol.">
        <title>The Global Catalogue of Microorganisms (GCM) 10K type strain sequencing project: providing services to taxonomists for standard genome sequencing and annotation.</title>
        <authorList>
            <consortium name="The Broad Institute Genomics Platform"/>
            <consortium name="The Broad Institute Genome Sequencing Center for Infectious Disease"/>
            <person name="Wu L."/>
            <person name="Ma J."/>
        </authorList>
    </citation>
    <scope>NUCLEOTIDE SEQUENCE [LARGE SCALE GENOMIC DNA]</scope>
    <source>
        <strain evidence="3">CCM 8681</strain>
    </source>
</reference>
<dbReference type="PROSITE" id="PS51257">
    <property type="entry name" value="PROKAR_LIPOPROTEIN"/>
    <property type="match status" value="1"/>
</dbReference>
<accession>A0ABQ2BZ25</accession>
<dbReference type="EMBL" id="BMDQ01000002">
    <property type="protein sequence ID" value="GGI57737.1"/>
    <property type="molecule type" value="Genomic_DNA"/>
</dbReference>
<evidence type="ECO:0008006" key="4">
    <source>
        <dbReference type="Google" id="ProtNLM"/>
    </source>
</evidence>
<sequence length="411" mass="46343">MKKLNAGALQLVTYITVIIALLLGCFILLVHTQRKFKTKSYNLTETIQNIDKGILDFVNSAPKQDSVSIYTNKGALNYKLEPWGVFQKLGIISKQKTYTYKKTALLGSSQPIEENALFIKDHNKALVLVGDTTIKGDAYLPEQGIKSGNIAGQTYSKPRFVDGNIAPIKQFPKLKFKLRNYLQNIQNYYDNTNSEPIYIKSGGTYLNSFERSTQVYINPNPIYLENITLKGNIIIQSDAKIVIDASSNLKDVILIAPIIEIEDTTKGTFQAFASEYITVGKHCNLKYPSALVLVKDYRNSFTEDNYIDVGSNSRLRGSIVLLGRKDSKNYNPQLIINKSVEIKGEIYSEQTIELLGKVFGTIYTDGFITRANGSYYQNHLCDVEINRHKLEDEYVGLAFQNSKKGIAKWLY</sequence>
<evidence type="ECO:0000256" key="1">
    <source>
        <dbReference type="SAM" id="Phobius"/>
    </source>
</evidence>
<feature type="transmembrane region" description="Helical" evidence="1">
    <location>
        <begin position="12"/>
        <end position="30"/>
    </location>
</feature>
<gene>
    <name evidence="2" type="ORF">GCM10011444_20460</name>
</gene>
<dbReference type="Proteomes" id="UP000624701">
    <property type="component" value="Unassembled WGS sequence"/>
</dbReference>
<keyword evidence="1" id="KW-0472">Membrane</keyword>
<keyword evidence="1" id="KW-1133">Transmembrane helix</keyword>
<keyword evidence="3" id="KW-1185">Reference proteome</keyword>
<keyword evidence="1" id="KW-0812">Transmembrane</keyword>
<dbReference type="RefSeq" id="WP_188374647.1">
    <property type="nucleotide sequence ID" value="NZ_BMDQ01000002.1"/>
</dbReference>
<evidence type="ECO:0000313" key="2">
    <source>
        <dbReference type="EMBL" id="GGI57737.1"/>
    </source>
</evidence>
<organism evidence="2 3">
    <name type="scientific">Winogradskyella haliclonae</name>
    <dbReference type="NCBI Taxonomy" id="2048558"/>
    <lineage>
        <taxon>Bacteria</taxon>
        <taxon>Pseudomonadati</taxon>
        <taxon>Bacteroidota</taxon>
        <taxon>Flavobacteriia</taxon>
        <taxon>Flavobacteriales</taxon>
        <taxon>Flavobacteriaceae</taxon>
        <taxon>Winogradskyella</taxon>
    </lineage>
</organism>
<protein>
    <recommendedName>
        <fullName evidence="4">Polymer-forming cytoskeletal protein</fullName>
    </recommendedName>
</protein>
<proteinExistence type="predicted"/>
<name>A0ABQ2BZ25_9FLAO</name>
<evidence type="ECO:0000313" key="3">
    <source>
        <dbReference type="Proteomes" id="UP000624701"/>
    </source>
</evidence>